<protein>
    <recommendedName>
        <fullName evidence="5">Kelch repeat protein</fullName>
    </recommendedName>
</protein>
<dbReference type="SUPFAM" id="SSF50965">
    <property type="entry name" value="Galactose oxidase, central domain"/>
    <property type="match status" value="1"/>
</dbReference>
<dbReference type="EMBL" id="JAUEDM010000008">
    <property type="protein sequence ID" value="KAK3313218.1"/>
    <property type="molecule type" value="Genomic_DNA"/>
</dbReference>
<keyword evidence="2" id="KW-0812">Transmembrane</keyword>
<name>A0AAE0LZB5_9PEZI</name>
<dbReference type="InterPro" id="IPR015915">
    <property type="entry name" value="Kelch-typ_b-propeller"/>
</dbReference>
<keyword evidence="4" id="KW-1185">Reference proteome</keyword>
<feature type="region of interest" description="Disordered" evidence="1">
    <location>
        <begin position="559"/>
        <end position="578"/>
    </location>
</feature>
<evidence type="ECO:0008006" key="5">
    <source>
        <dbReference type="Google" id="ProtNLM"/>
    </source>
</evidence>
<evidence type="ECO:0000256" key="2">
    <source>
        <dbReference type="SAM" id="Phobius"/>
    </source>
</evidence>
<feature type="compositionally biased region" description="Low complexity" evidence="1">
    <location>
        <begin position="505"/>
        <end position="522"/>
    </location>
</feature>
<dbReference type="Proteomes" id="UP001283341">
    <property type="component" value="Unassembled WGS sequence"/>
</dbReference>
<accession>A0AAE0LZB5</accession>
<dbReference type="Gene3D" id="2.120.10.80">
    <property type="entry name" value="Kelch-type beta propeller"/>
    <property type="match status" value="1"/>
</dbReference>
<feature type="region of interest" description="Disordered" evidence="1">
    <location>
        <begin position="484"/>
        <end position="522"/>
    </location>
</feature>
<reference evidence="3" key="1">
    <citation type="journal article" date="2023" name="Mol. Phylogenet. Evol.">
        <title>Genome-scale phylogeny and comparative genomics of the fungal order Sordariales.</title>
        <authorList>
            <person name="Hensen N."/>
            <person name="Bonometti L."/>
            <person name="Westerberg I."/>
            <person name="Brannstrom I.O."/>
            <person name="Guillou S."/>
            <person name="Cros-Aarteil S."/>
            <person name="Calhoun S."/>
            <person name="Haridas S."/>
            <person name="Kuo A."/>
            <person name="Mondo S."/>
            <person name="Pangilinan J."/>
            <person name="Riley R."/>
            <person name="LaButti K."/>
            <person name="Andreopoulos B."/>
            <person name="Lipzen A."/>
            <person name="Chen C."/>
            <person name="Yan M."/>
            <person name="Daum C."/>
            <person name="Ng V."/>
            <person name="Clum A."/>
            <person name="Steindorff A."/>
            <person name="Ohm R.A."/>
            <person name="Martin F."/>
            <person name="Silar P."/>
            <person name="Natvig D.O."/>
            <person name="Lalanne C."/>
            <person name="Gautier V."/>
            <person name="Ament-Velasquez S.L."/>
            <person name="Kruys A."/>
            <person name="Hutchinson M.I."/>
            <person name="Powell A.J."/>
            <person name="Barry K."/>
            <person name="Miller A.N."/>
            <person name="Grigoriev I.V."/>
            <person name="Debuchy R."/>
            <person name="Gladieux P."/>
            <person name="Hiltunen Thoren M."/>
            <person name="Johannesson H."/>
        </authorList>
    </citation>
    <scope>NUCLEOTIDE SEQUENCE</scope>
    <source>
        <strain evidence="3">CBS 118394</strain>
    </source>
</reference>
<feature type="compositionally biased region" description="Basic and acidic residues" evidence="1">
    <location>
        <begin position="564"/>
        <end position="574"/>
    </location>
</feature>
<proteinExistence type="predicted"/>
<gene>
    <name evidence="3" type="ORF">B0H66DRAFT_569792</name>
</gene>
<evidence type="ECO:0000313" key="4">
    <source>
        <dbReference type="Proteomes" id="UP001283341"/>
    </source>
</evidence>
<evidence type="ECO:0000256" key="1">
    <source>
        <dbReference type="SAM" id="MobiDB-lite"/>
    </source>
</evidence>
<dbReference type="InterPro" id="IPR011043">
    <property type="entry name" value="Gal_Oxase/kelch_b-propeller"/>
</dbReference>
<keyword evidence="2" id="KW-0472">Membrane</keyword>
<organism evidence="3 4">
    <name type="scientific">Apodospora peruviana</name>
    <dbReference type="NCBI Taxonomy" id="516989"/>
    <lineage>
        <taxon>Eukaryota</taxon>
        <taxon>Fungi</taxon>
        <taxon>Dikarya</taxon>
        <taxon>Ascomycota</taxon>
        <taxon>Pezizomycotina</taxon>
        <taxon>Sordariomycetes</taxon>
        <taxon>Sordariomycetidae</taxon>
        <taxon>Sordariales</taxon>
        <taxon>Lasiosphaeriaceae</taxon>
        <taxon>Apodospora</taxon>
    </lineage>
</organism>
<evidence type="ECO:0000313" key="3">
    <source>
        <dbReference type="EMBL" id="KAK3313218.1"/>
    </source>
</evidence>
<feature type="transmembrane region" description="Helical" evidence="2">
    <location>
        <begin position="525"/>
        <end position="549"/>
    </location>
</feature>
<dbReference type="AlphaFoldDB" id="A0AAE0LZB5"/>
<keyword evidence="2" id="KW-1133">Transmembrane helix</keyword>
<sequence length="617" mass="66188">MYVGSPFCKYSASFLAAHRVPSAKSMARTRPWLVTFTLLAVVFFMPVSLVVQAVDDHDTIPDHNFLSKRNDAPPTDDFLRHVWPTVIVIGDYLYIDGGEVSQLYDGNNGMGAPSYAMNGTLSISLKESWTNSSVTIREIAKPAAAPVLNRPALWRDPSGMGFYTLNGVTYMFGQPPPSSIWKFTADGAGGGSWAEEAPRGSAVVALSQFTRSVSGAWAQSRDVGYYVSGLANKQTDTSVVGSTQLALPGVIAFNMTSGELTNSSSIGLGPYGTRVSGAADFVPFGPSGLLLFLGGWTSRVAEARADRLWVDVDFNNLTLYDPSSKKWYSQPTTGARPTRRRDFCTVGVQGPNNTYEIFMYGGAEVENRESSDEVYVLSLPGFVFFQGPGSNARRSGLSCALVGRRQMLSVGGCDGYLPYPDSLLDPDPWKNGLGVFDLSDMAWRDRYDADAAAYESPAVVRDWYAQDGLASVQWSSNEVGNLFNQKAAPSDSSNPSSSGGGGGEPFPTSSTPTSEPSPTGSPMPVGAIVGGVIGGLAFLILVNIAIFLLRKRGRAANKAAGSARDSDSSQDESKAQSVVYLNQGQPEEMGAWETVEMPASHGFSELDPQETTRHLRQ</sequence>
<reference evidence="3" key="2">
    <citation type="submission" date="2023-06" db="EMBL/GenBank/DDBJ databases">
        <authorList>
            <consortium name="Lawrence Berkeley National Laboratory"/>
            <person name="Haridas S."/>
            <person name="Hensen N."/>
            <person name="Bonometti L."/>
            <person name="Westerberg I."/>
            <person name="Brannstrom I.O."/>
            <person name="Guillou S."/>
            <person name="Cros-Aarteil S."/>
            <person name="Calhoun S."/>
            <person name="Kuo A."/>
            <person name="Mondo S."/>
            <person name="Pangilinan J."/>
            <person name="Riley R."/>
            <person name="Labutti K."/>
            <person name="Andreopoulos B."/>
            <person name="Lipzen A."/>
            <person name="Chen C."/>
            <person name="Yanf M."/>
            <person name="Daum C."/>
            <person name="Ng V."/>
            <person name="Clum A."/>
            <person name="Steindorff A."/>
            <person name="Ohm R."/>
            <person name="Martin F."/>
            <person name="Silar P."/>
            <person name="Natvig D."/>
            <person name="Lalanne C."/>
            <person name="Gautier V."/>
            <person name="Ament-Velasquez S.L."/>
            <person name="Kruys A."/>
            <person name="Hutchinson M.I."/>
            <person name="Powell A.J."/>
            <person name="Barry K."/>
            <person name="Miller A.N."/>
            <person name="Grigoriev I.V."/>
            <person name="Debuchy R."/>
            <person name="Gladieux P."/>
            <person name="Thoren M.H."/>
            <person name="Johannesson H."/>
        </authorList>
    </citation>
    <scope>NUCLEOTIDE SEQUENCE</scope>
    <source>
        <strain evidence="3">CBS 118394</strain>
    </source>
</reference>
<comment type="caution">
    <text evidence="3">The sequence shown here is derived from an EMBL/GenBank/DDBJ whole genome shotgun (WGS) entry which is preliminary data.</text>
</comment>